<feature type="domain" description="Restriction system protein Mrr-like N-terminal" evidence="3">
    <location>
        <begin position="6"/>
        <end position="91"/>
    </location>
</feature>
<dbReference type="InterPro" id="IPR011856">
    <property type="entry name" value="tRNA_endonuc-like_dom_sf"/>
</dbReference>
<dbReference type="AlphaFoldDB" id="S7U250"/>
<dbReference type="GO" id="GO:0003677">
    <property type="term" value="F:DNA binding"/>
    <property type="evidence" value="ECO:0007669"/>
    <property type="project" value="InterPro"/>
</dbReference>
<proteinExistence type="predicted"/>
<evidence type="ECO:0000313" key="5">
    <source>
        <dbReference type="Proteomes" id="UP000014977"/>
    </source>
</evidence>
<evidence type="ECO:0000256" key="1">
    <source>
        <dbReference type="SAM" id="MobiDB-lite"/>
    </source>
</evidence>
<dbReference type="GO" id="GO:0015666">
    <property type="term" value="F:restriction endodeoxyribonuclease activity"/>
    <property type="evidence" value="ECO:0007669"/>
    <property type="project" value="TreeGrafter"/>
</dbReference>
<name>S7U250_DESML</name>
<dbReference type="PANTHER" id="PTHR30015:SF7">
    <property type="entry name" value="TYPE IV METHYL-DIRECTED RESTRICTION ENZYME ECOKMRR"/>
    <property type="match status" value="1"/>
</dbReference>
<feature type="compositionally biased region" description="Basic and acidic residues" evidence="1">
    <location>
        <begin position="118"/>
        <end position="131"/>
    </location>
</feature>
<sequence length="305" mass="34149">MAVPDFQSLMLPILKFAADGNEHSLQATREALANRLGLSQEDLDERLPSGRQTTFANRVAWAKAYLTQAGVLESPKRGMFHISDRGRKVLAESPDRIDIKYLERFPEFQEFRQASNKNRTDKVTQTNDKETSPTTPEETLEQAYQQLRDEVANELLHLINGNSPEFFERLVVHLLVAMGYGGSVKEAGKATRKTADEGIDGVIKEDRLGLDAIYLQAKRWEAVVGRPEIQKFVGALHGQRAKKGVFITTSRFSREALDYVGQIDPKVVLIDGADLVQLMIDHGVGVSSAAVYEVRKVDTDFFIEE</sequence>
<protein>
    <submittedName>
        <fullName evidence="4">Restriction endonuclease</fullName>
    </submittedName>
</protein>
<dbReference type="Proteomes" id="UP000014977">
    <property type="component" value="Unassembled WGS sequence"/>
</dbReference>
<dbReference type="InterPro" id="IPR052906">
    <property type="entry name" value="Type_IV_Methyl-Rstrct_Enzyme"/>
</dbReference>
<evidence type="ECO:0000259" key="3">
    <source>
        <dbReference type="Pfam" id="PF14338"/>
    </source>
</evidence>
<dbReference type="STRING" id="897.B2D07_02005"/>
<dbReference type="InterPro" id="IPR011335">
    <property type="entry name" value="Restrct_endonuc-II-like"/>
</dbReference>
<dbReference type="InterPro" id="IPR007560">
    <property type="entry name" value="Restrct_endonuc_IV_Mrr"/>
</dbReference>
<dbReference type="Pfam" id="PF14338">
    <property type="entry name" value="Mrr_N"/>
    <property type="match status" value="1"/>
</dbReference>
<dbReference type="PANTHER" id="PTHR30015">
    <property type="entry name" value="MRR RESTRICTION SYSTEM PROTEIN"/>
    <property type="match status" value="1"/>
</dbReference>
<dbReference type="SUPFAM" id="SSF52980">
    <property type="entry name" value="Restriction endonuclease-like"/>
    <property type="match status" value="1"/>
</dbReference>
<dbReference type="PATRIC" id="fig|1121405.3.peg.479"/>
<accession>S7U250</accession>
<dbReference type="Pfam" id="PF04471">
    <property type="entry name" value="Mrr_cat"/>
    <property type="match status" value="1"/>
</dbReference>
<keyword evidence="4" id="KW-0378">Hydrolase</keyword>
<evidence type="ECO:0000313" key="4">
    <source>
        <dbReference type="EMBL" id="EPR43402.1"/>
    </source>
</evidence>
<reference evidence="4 5" key="1">
    <citation type="journal article" date="2013" name="Genome Announc.">
        <title>Draft genome sequences for three mercury-methylating, sulfate-reducing bacteria.</title>
        <authorList>
            <person name="Brown S.D."/>
            <person name="Hurt R.A.Jr."/>
            <person name="Gilmour C.C."/>
            <person name="Elias D.A."/>
        </authorList>
    </citation>
    <scope>NUCLEOTIDE SEQUENCE [LARGE SCALE GENOMIC DNA]</scope>
    <source>
        <strain evidence="4 5">DSM 2059</strain>
    </source>
</reference>
<organism evidence="4 5">
    <name type="scientific">Desulfococcus multivorans DSM 2059</name>
    <dbReference type="NCBI Taxonomy" id="1121405"/>
    <lineage>
        <taxon>Bacteria</taxon>
        <taxon>Pseudomonadati</taxon>
        <taxon>Thermodesulfobacteriota</taxon>
        <taxon>Desulfobacteria</taxon>
        <taxon>Desulfobacterales</taxon>
        <taxon>Desulfococcaceae</taxon>
        <taxon>Desulfococcus</taxon>
    </lineage>
</organism>
<comment type="caution">
    <text evidence="4">The sequence shown here is derived from an EMBL/GenBank/DDBJ whole genome shotgun (WGS) entry which is preliminary data.</text>
</comment>
<feature type="region of interest" description="Disordered" evidence="1">
    <location>
        <begin position="113"/>
        <end position="138"/>
    </location>
</feature>
<dbReference type="GO" id="GO:0009307">
    <property type="term" value="P:DNA restriction-modification system"/>
    <property type="evidence" value="ECO:0007669"/>
    <property type="project" value="InterPro"/>
</dbReference>
<dbReference type="Gene3D" id="3.40.1350.10">
    <property type="match status" value="1"/>
</dbReference>
<dbReference type="EMBL" id="ATHJ01000056">
    <property type="protein sequence ID" value="EPR43402.1"/>
    <property type="molecule type" value="Genomic_DNA"/>
</dbReference>
<dbReference type="InterPro" id="IPR025745">
    <property type="entry name" value="Mrr-like_N_dom"/>
</dbReference>
<dbReference type="RefSeq" id="WP_020875533.1">
    <property type="nucleotide sequence ID" value="NZ_ATHJ01000056.1"/>
</dbReference>
<dbReference type="eggNOG" id="COG1715">
    <property type="taxonomic scope" value="Bacteria"/>
</dbReference>
<gene>
    <name evidence="4" type="ORF">dsmv_1193</name>
</gene>
<feature type="domain" description="Restriction endonuclease type IV Mrr" evidence="2">
    <location>
        <begin position="162"/>
        <end position="279"/>
    </location>
</feature>
<keyword evidence="4" id="KW-0255">Endonuclease</keyword>
<keyword evidence="4" id="KW-0540">Nuclease</keyword>
<evidence type="ECO:0000259" key="2">
    <source>
        <dbReference type="Pfam" id="PF04471"/>
    </source>
</evidence>
<dbReference type="REBASE" id="905858">
    <property type="entry name" value="Dmu2059MrrP"/>
</dbReference>
<keyword evidence="5" id="KW-1185">Reference proteome</keyword>